<reference evidence="2" key="1">
    <citation type="submission" date="2022-09" db="EMBL/GenBank/DDBJ databases">
        <title>Intensive care unit water sources are persistently colonized with multi-drug resistant bacteria and are the site of extensive horizontal gene transfer of antibiotic resistance genes.</title>
        <authorList>
            <person name="Diorio-Toth L."/>
        </authorList>
    </citation>
    <scope>NUCLEOTIDE SEQUENCE</scope>
    <source>
        <strain evidence="2">GD04146</strain>
    </source>
</reference>
<name>A0AB73HXV1_AQUAC</name>
<evidence type="ECO:0000259" key="1">
    <source>
        <dbReference type="Pfam" id="PF09423"/>
    </source>
</evidence>
<protein>
    <submittedName>
        <fullName evidence="2">Alkaline phosphatase family protein</fullName>
    </submittedName>
</protein>
<comment type="caution">
    <text evidence="2">The sequence shown here is derived from an EMBL/GenBank/DDBJ whole genome shotgun (WGS) entry which is preliminary data.</text>
</comment>
<proteinExistence type="predicted"/>
<organism evidence="2 3">
    <name type="scientific">Aquipseudomonas alcaligenes</name>
    <name type="common">Pseudomonas alcaligenes</name>
    <dbReference type="NCBI Taxonomy" id="43263"/>
    <lineage>
        <taxon>Bacteria</taxon>
        <taxon>Pseudomonadati</taxon>
        <taxon>Pseudomonadota</taxon>
        <taxon>Gammaproteobacteria</taxon>
        <taxon>Pseudomonadales</taxon>
        <taxon>Pseudomonadaceae</taxon>
        <taxon>Aquipseudomonas</taxon>
    </lineage>
</organism>
<accession>A0AB73HXV1</accession>
<dbReference type="InterPro" id="IPR018946">
    <property type="entry name" value="PhoD-like_MPP"/>
</dbReference>
<evidence type="ECO:0000313" key="2">
    <source>
        <dbReference type="EMBL" id="MDH0142693.1"/>
    </source>
</evidence>
<dbReference type="CDD" id="cd07389">
    <property type="entry name" value="MPP_PhoD"/>
    <property type="match status" value="1"/>
</dbReference>
<dbReference type="RefSeq" id="WP_280001377.1">
    <property type="nucleotide sequence ID" value="NZ_JAODZF010000005.1"/>
</dbReference>
<gene>
    <name evidence="2" type="ORF">N7380_10215</name>
</gene>
<dbReference type="SUPFAM" id="SSF56300">
    <property type="entry name" value="Metallo-dependent phosphatases"/>
    <property type="match status" value="1"/>
</dbReference>
<dbReference type="EMBL" id="JAODZF010000005">
    <property type="protein sequence ID" value="MDH0142693.1"/>
    <property type="molecule type" value="Genomic_DNA"/>
</dbReference>
<dbReference type="Gene3D" id="3.60.21.70">
    <property type="entry name" value="PhoD-like phosphatase"/>
    <property type="match status" value="1"/>
</dbReference>
<dbReference type="AlphaFoldDB" id="A0AB73HXV1"/>
<dbReference type="InterPro" id="IPR038607">
    <property type="entry name" value="PhoD-like_sf"/>
</dbReference>
<sequence>MKVAFASCCRYEAFDDQPEWAAIQAQDPDYLMLLGDQIYMDYGYVGEEPIWRKPHDVGQFKARMEAKYQQQFREKHFAALFAQMHAKNAVLATWDDHDFAWNGACGAEMTSPFELQIKRIALEQFCQNYRFPEGREHLYEYRDTEQARLVVLDCRSYAQRPGNDRDLLGEAQFVFLKQVLQHDRPFTIIGSSLTIADGGENWVKYKRDLARLIELLRQCEAGGSRVLWLSGDIHRNSFRAPARHFPFFEITSSGLAVNYLGLGGWPHLDDCHNWGLLEIDKDGVFVMLVGRRRTCRYRIGLDGHWSKLDRH</sequence>
<feature type="domain" description="PhoD-like phosphatase metallophosphatase" evidence="1">
    <location>
        <begin position="4"/>
        <end position="238"/>
    </location>
</feature>
<dbReference type="PANTHER" id="PTHR33987">
    <property type="entry name" value="CALCINEURIN-LIKE METALLO-PHOSPHOESTERASE SUPERFAMILY PROTEIN"/>
    <property type="match status" value="1"/>
</dbReference>
<dbReference type="Proteomes" id="UP001158058">
    <property type="component" value="Unassembled WGS sequence"/>
</dbReference>
<dbReference type="Pfam" id="PF09423">
    <property type="entry name" value="PhoD"/>
    <property type="match status" value="1"/>
</dbReference>
<dbReference type="PANTHER" id="PTHR33987:SF1">
    <property type="entry name" value="CALCINEURIN-LIKE METALLO-PHOSPHOESTERASE SUPERFAMILY PROTEIN"/>
    <property type="match status" value="1"/>
</dbReference>
<dbReference type="InterPro" id="IPR029052">
    <property type="entry name" value="Metallo-depent_PP-like"/>
</dbReference>
<evidence type="ECO:0000313" key="3">
    <source>
        <dbReference type="Proteomes" id="UP001158058"/>
    </source>
</evidence>